<feature type="non-terminal residue" evidence="1">
    <location>
        <position position="1"/>
    </location>
</feature>
<dbReference type="AlphaFoldDB" id="A0A699H575"/>
<accession>A0A699H575</accession>
<proteinExistence type="predicted"/>
<organism evidence="1">
    <name type="scientific">Tanacetum cinerariifolium</name>
    <name type="common">Dalmatian daisy</name>
    <name type="synonym">Chrysanthemum cinerariifolium</name>
    <dbReference type="NCBI Taxonomy" id="118510"/>
    <lineage>
        <taxon>Eukaryota</taxon>
        <taxon>Viridiplantae</taxon>
        <taxon>Streptophyta</taxon>
        <taxon>Embryophyta</taxon>
        <taxon>Tracheophyta</taxon>
        <taxon>Spermatophyta</taxon>
        <taxon>Magnoliopsida</taxon>
        <taxon>eudicotyledons</taxon>
        <taxon>Gunneridae</taxon>
        <taxon>Pentapetalae</taxon>
        <taxon>asterids</taxon>
        <taxon>campanulids</taxon>
        <taxon>Asterales</taxon>
        <taxon>Asteraceae</taxon>
        <taxon>Asteroideae</taxon>
        <taxon>Anthemideae</taxon>
        <taxon>Anthemidinae</taxon>
        <taxon>Tanacetum</taxon>
    </lineage>
</organism>
<comment type="caution">
    <text evidence="1">The sequence shown here is derived from an EMBL/GenBank/DDBJ whole genome shotgun (WGS) entry which is preliminary data.</text>
</comment>
<sequence length="112" mass="12465">NPNSISSSNIKTHHNVDFAKVYNMIAFLSKPNESTGFEQIIDFLIAYPIKYALTVSPTIYSSCIEQFWATAKVKHVNEEAQLHAMVDGKRVIISEASIKSDLRFGDEGVIAC</sequence>
<name>A0A699H575_TANCI</name>
<reference evidence="1" key="1">
    <citation type="journal article" date="2019" name="Sci. Rep.">
        <title>Draft genome of Tanacetum cinerariifolium, the natural source of mosquito coil.</title>
        <authorList>
            <person name="Yamashiro T."/>
            <person name="Shiraishi A."/>
            <person name="Satake H."/>
            <person name="Nakayama K."/>
        </authorList>
    </citation>
    <scope>NUCLEOTIDE SEQUENCE</scope>
</reference>
<gene>
    <name evidence="1" type="ORF">Tci_310160</name>
</gene>
<evidence type="ECO:0008006" key="2">
    <source>
        <dbReference type="Google" id="ProtNLM"/>
    </source>
</evidence>
<protein>
    <recommendedName>
        <fullName evidence="2">Xylulose kinase-1</fullName>
    </recommendedName>
</protein>
<dbReference type="EMBL" id="BKCJ010105039">
    <property type="protein sequence ID" value="GEX38185.1"/>
    <property type="molecule type" value="Genomic_DNA"/>
</dbReference>
<evidence type="ECO:0000313" key="1">
    <source>
        <dbReference type="EMBL" id="GEX38185.1"/>
    </source>
</evidence>